<dbReference type="NCBIfam" id="NF040974">
    <property type="entry name" value="RepABC_RepC"/>
    <property type="match status" value="1"/>
</dbReference>
<gene>
    <name evidence="4" type="ORF">G3A50_21725</name>
</gene>
<dbReference type="InterPro" id="IPR047611">
    <property type="entry name" value="RepABC_RepC"/>
</dbReference>
<dbReference type="Proteomes" id="UP000464751">
    <property type="component" value="Plasmid pLGM"/>
</dbReference>
<accession>A0A6P1YTI0</accession>
<feature type="region of interest" description="Disordered" evidence="1">
    <location>
        <begin position="265"/>
        <end position="285"/>
    </location>
</feature>
<dbReference type="RefSeq" id="WP_163078091.1">
    <property type="nucleotide sequence ID" value="NZ_CP048631.1"/>
</dbReference>
<dbReference type="AlphaFoldDB" id="A0A6P1YTI0"/>
<geneLocation type="plasmid" evidence="5">
    <name>plgm</name>
</geneLocation>
<protein>
    <submittedName>
        <fullName evidence="4">Replication initiation protein RepC</fullName>
    </submittedName>
</protein>
<dbReference type="KEGG" id="apra:G3A50_21725"/>
<keyword evidence="4" id="KW-0614">Plasmid</keyword>
<sequence>MASQMSVTPFGQRRLDLGHIASQLVAQSAKPDAIVHKWQIFKAIREARELVGATDRSLAILHALLSFHPETALSGDSEHIVWPSNDHLASRANGMPTSTLRRHIAVLVDCGLIIRRDSPNGKRFARKGQDGQIEQAFGFDLSPIVARAEELLGLAQTVQAEKRALRRSKERLSLLRRDITKMIETGVREGVPADWPGHQAAYQSILARLPRGACREIIDAVADDLQLVHTTISDQLAAFVKTKILDANAAQDERHIQDTAPSDIVESRTNQSRSNDRHAHTSAFGEEAFQKKPCGGCGGEQDRKAARKAADSDILNISLPLVKQACPDLADTLPAMFASWSSLRAASQPLCRMAYINPQVWEEAKSQLGADLAIAALAVTVQRAFNGDVKNAGAYLRGLVQRGAKGELFISRSLFAMAKNTLGEAN</sequence>
<evidence type="ECO:0000259" key="2">
    <source>
        <dbReference type="Pfam" id="PF03428"/>
    </source>
</evidence>
<organism evidence="4 5">
    <name type="scientific">Ancylobacter pratisalsi</name>
    <dbReference type="NCBI Taxonomy" id="1745854"/>
    <lineage>
        <taxon>Bacteria</taxon>
        <taxon>Pseudomonadati</taxon>
        <taxon>Pseudomonadota</taxon>
        <taxon>Alphaproteobacteria</taxon>
        <taxon>Hyphomicrobiales</taxon>
        <taxon>Xanthobacteraceae</taxon>
        <taxon>Ancylobacter</taxon>
    </lineage>
</organism>
<dbReference type="InterPro" id="IPR021760">
    <property type="entry name" value="RepC_C"/>
</dbReference>
<evidence type="ECO:0000313" key="5">
    <source>
        <dbReference type="Proteomes" id="UP000464751"/>
    </source>
</evidence>
<evidence type="ECO:0000256" key="1">
    <source>
        <dbReference type="SAM" id="MobiDB-lite"/>
    </source>
</evidence>
<dbReference type="NCBIfam" id="NF010396">
    <property type="entry name" value="PRK13824.1"/>
    <property type="match status" value="1"/>
</dbReference>
<dbReference type="EMBL" id="CP048631">
    <property type="protein sequence ID" value="QIB36452.1"/>
    <property type="molecule type" value="Genomic_DNA"/>
</dbReference>
<name>A0A6P1YTI0_9HYPH</name>
<proteinExistence type="predicted"/>
<feature type="domain" description="Plasmid replication protein C C-terminal" evidence="3">
    <location>
        <begin position="319"/>
        <end position="419"/>
    </location>
</feature>
<dbReference type="Pfam" id="PF11800">
    <property type="entry name" value="RP-C_C"/>
    <property type="match status" value="1"/>
</dbReference>
<dbReference type="InterPro" id="IPR005090">
    <property type="entry name" value="RepC_N"/>
</dbReference>
<dbReference type="Pfam" id="PF03428">
    <property type="entry name" value="RP-C"/>
    <property type="match status" value="1"/>
</dbReference>
<reference evidence="4 5" key="1">
    <citation type="submission" date="2020-02" db="EMBL/GenBank/DDBJ databases">
        <authorList>
            <person name="Li G."/>
        </authorList>
    </citation>
    <scope>NUCLEOTIDE SEQUENCE [LARGE SCALE GENOMIC DNA]</scope>
    <source>
        <strain evidence="4 5">DSM 102029</strain>
        <plasmid evidence="5">plgm</plasmid>
    </source>
</reference>
<feature type="domain" description="Plasmid replication protein C N-terminal" evidence="2">
    <location>
        <begin position="13"/>
        <end position="186"/>
    </location>
</feature>
<keyword evidence="5" id="KW-1185">Reference proteome</keyword>
<evidence type="ECO:0000313" key="4">
    <source>
        <dbReference type="EMBL" id="QIB36452.1"/>
    </source>
</evidence>
<evidence type="ECO:0000259" key="3">
    <source>
        <dbReference type="Pfam" id="PF11800"/>
    </source>
</evidence>